<evidence type="ECO:0000313" key="1">
    <source>
        <dbReference type="EMBL" id="GGL39906.1"/>
    </source>
</evidence>
<reference evidence="1" key="1">
    <citation type="journal article" date="2014" name="Int. J. Syst. Evol. Microbiol.">
        <title>Complete genome sequence of Corynebacterium casei LMG S-19264T (=DSM 44701T), isolated from a smear-ripened cheese.</title>
        <authorList>
            <consortium name="US DOE Joint Genome Institute (JGI-PGF)"/>
            <person name="Walter F."/>
            <person name="Albersmeier A."/>
            <person name="Kalinowski J."/>
            <person name="Ruckert C."/>
        </authorList>
    </citation>
    <scope>NUCLEOTIDE SEQUENCE</scope>
    <source>
        <strain evidence="1">CGMCC 4.3508</strain>
    </source>
</reference>
<evidence type="ECO:0000313" key="2">
    <source>
        <dbReference type="Proteomes" id="UP000638263"/>
    </source>
</evidence>
<dbReference type="RefSeq" id="WP_063000464.1">
    <property type="nucleotide sequence ID" value="NZ_BMMH01000025.1"/>
</dbReference>
<protein>
    <recommendedName>
        <fullName evidence="3">DUF2283 domain-containing protein</fullName>
    </recommendedName>
</protein>
<gene>
    <name evidence="1" type="ORF">GCM10011588_63400</name>
</gene>
<reference evidence="1" key="2">
    <citation type="submission" date="2020-09" db="EMBL/GenBank/DDBJ databases">
        <authorList>
            <person name="Sun Q."/>
            <person name="Zhou Y."/>
        </authorList>
    </citation>
    <scope>NUCLEOTIDE SEQUENCE</scope>
    <source>
        <strain evidence="1">CGMCC 4.3508</strain>
    </source>
</reference>
<proteinExistence type="predicted"/>
<organism evidence="1 2">
    <name type="scientific">Nocardia jinanensis</name>
    <dbReference type="NCBI Taxonomy" id="382504"/>
    <lineage>
        <taxon>Bacteria</taxon>
        <taxon>Bacillati</taxon>
        <taxon>Actinomycetota</taxon>
        <taxon>Actinomycetes</taxon>
        <taxon>Mycobacteriales</taxon>
        <taxon>Nocardiaceae</taxon>
        <taxon>Nocardia</taxon>
    </lineage>
</organism>
<sequence>MTGTPQHSFIGELTWDRRADAAYLAIASGEPGPRRAASTLPVENKDGELVAALDFASDGTLLGVELLDAATQLTAAMKSAAIDITDGRPAS</sequence>
<dbReference type="Proteomes" id="UP000638263">
    <property type="component" value="Unassembled WGS sequence"/>
</dbReference>
<evidence type="ECO:0008006" key="3">
    <source>
        <dbReference type="Google" id="ProtNLM"/>
    </source>
</evidence>
<dbReference type="AlphaFoldDB" id="A0A917RX39"/>
<name>A0A917RX39_9NOCA</name>
<accession>A0A917RX39</accession>
<dbReference type="EMBL" id="BMMH01000025">
    <property type="protein sequence ID" value="GGL39906.1"/>
    <property type="molecule type" value="Genomic_DNA"/>
</dbReference>
<comment type="caution">
    <text evidence="1">The sequence shown here is derived from an EMBL/GenBank/DDBJ whole genome shotgun (WGS) entry which is preliminary data.</text>
</comment>
<keyword evidence="2" id="KW-1185">Reference proteome</keyword>